<dbReference type="EMBL" id="FLAC01000052">
    <property type="protein sequence ID" value="SAQ15352.1"/>
    <property type="molecule type" value="Genomic_DNA"/>
</dbReference>
<proteinExistence type="predicted"/>
<sequence length="150" mass="17590">MLQQLACEFFIEFSRYEYCLKACGILINGGHLKADWNGYSDQVRDVIENPSTPKLNEAIHYFEEHPPKKQIYGEEGIMWLEKLPSFRHRAELILLLVCRVRNNLFHGGKFNGNWFEPERSEQLIRHALTILRACAEKHAGVKEAYENKHF</sequence>
<protein>
    <submittedName>
        <fullName evidence="1">Uncharacterized protein</fullName>
    </submittedName>
</protein>
<accession>A0A8G2E7B7</accession>
<dbReference type="AlphaFoldDB" id="A0A8G2E7B7"/>
<evidence type="ECO:0000313" key="1">
    <source>
        <dbReference type="EMBL" id="SAQ15352.1"/>
    </source>
</evidence>
<name>A0A8G2E7B7_RAOPL</name>
<reference evidence="1 2" key="1">
    <citation type="submission" date="2016-05" db="EMBL/GenBank/DDBJ databases">
        <authorList>
            <consortium name="Pathogen Informatics"/>
        </authorList>
    </citation>
    <scope>NUCLEOTIDE SEQUENCE [LARGE SCALE GENOMIC DNA]</scope>
    <source>
        <strain evidence="1 2">2880STDY5682802</strain>
    </source>
</reference>
<evidence type="ECO:0000313" key="2">
    <source>
        <dbReference type="Proteomes" id="UP000078124"/>
    </source>
</evidence>
<gene>
    <name evidence="1" type="ORF">SAMEA2273876_05631</name>
</gene>
<dbReference type="RefSeq" id="WP_064386417.1">
    <property type="nucleotide sequence ID" value="NZ_CP172746.1"/>
</dbReference>
<dbReference type="Proteomes" id="UP000078124">
    <property type="component" value="Unassembled WGS sequence"/>
</dbReference>
<organism evidence="1 2">
    <name type="scientific">Raoultella planticola</name>
    <name type="common">Klebsiella planticola</name>
    <dbReference type="NCBI Taxonomy" id="575"/>
    <lineage>
        <taxon>Bacteria</taxon>
        <taxon>Pseudomonadati</taxon>
        <taxon>Pseudomonadota</taxon>
        <taxon>Gammaproteobacteria</taxon>
        <taxon>Enterobacterales</taxon>
        <taxon>Enterobacteriaceae</taxon>
        <taxon>Klebsiella/Raoultella group</taxon>
        <taxon>Raoultella</taxon>
    </lineage>
</organism>
<comment type="caution">
    <text evidence="1">The sequence shown here is derived from an EMBL/GenBank/DDBJ whole genome shotgun (WGS) entry which is preliminary data.</text>
</comment>